<evidence type="ECO:0000259" key="2">
    <source>
        <dbReference type="Pfam" id="PF13632"/>
    </source>
</evidence>
<name>A0A1Y2AZ76_9FUNG</name>
<reference evidence="3 4" key="1">
    <citation type="submission" date="2016-07" db="EMBL/GenBank/DDBJ databases">
        <title>Pervasive Adenine N6-methylation of Active Genes in Fungi.</title>
        <authorList>
            <consortium name="DOE Joint Genome Institute"/>
            <person name="Mondo S.J."/>
            <person name="Dannebaum R.O."/>
            <person name="Kuo R.C."/>
            <person name="Labutti K."/>
            <person name="Haridas S."/>
            <person name="Kuo A."/>
            <person name="Salamov A."/>
            <person name="Ahrendt S.R."/>
            <person name="Lipzen A."/>
            <person name="Sullivan W."/>
            <person name="Andreopoulos W.B."/>
            <person name="Clum A."/>
            <person name="Lindquist E."/>
            <person name="Daum C."/>
            <person name="Ramamoorthy G.K."/>
            <person name="Gryganskyi A."/>
            <person name="Culley D."/>
            <person name="Magnuson J.K."/>
            <person name="James T.Y."/>
            <person name="O'Malley M.A."/>
            <person name="Stajich J.E."/>
            <person name="Spatafora J.W."/>
            <person name="Visel A."/>
            <person name="Grigoriev I.V."/>
        </authorList>
    </citation>
    <scope>NUCLEOTIDE SEQUENCE [LARGE SCALE GENOMIC DNA]</scope>
    <source>
        <strain evidence="3 4">JEL800</strain>
    </source>
</reference>
<gene>
    <name evidence="3" type="ORF">BCR33DRAFT_802628</name>
</gene>
<protein>
    <recommendedName>
        <fullName evidence="2">Glycosyltransferase 2-like domain-containing protein</fullName>
    </recommendedName>
</protein>
<evidence type="ECO:0000313" key="3">
    <source>
        <dbReference type="EMBL" id="ORY27600.1"/>
    </source>
</evidence>
<feature type="transmembrane region" description="Helical" evidence="1">
    <location>
        <begin position="35"/>
        <end position="54"/>
    </location>
</feature>
<dbReference type="Gene3D" id="3.90.550.10">
    <property type="entry name" value="Spore Coat Polysaccharide Biosynthesis Protein SpsA, Chain A"/>
    <property type="match status" value="1"/>
</dbReference>
<sequence>MKPEVEGLHDTYWTTDVATDEMAKRAISVLKLNNHFWMFHPIICLSVSLLWLYYFPWARISTDVLTVNTTWRVLWLMMIPYAIISFLGLAVPRIALSKAQMDSRPVKRRYIRNFYIVNVTKGSNEEAVRSSYDAMKAFDKLHPAVKAIVLSDEPYSFEGTNNIVCPRLYKSPNEKAKHKARALSYFAETMNLDEYDWVLHMDEESVIDPESLRRCFDFIRYGSNDFGQGIIIYNRKWYWKSWLITVADAIRVGDDLSRFHFQATVFERPIVGVHGSFLLLNGKVEKEVGWDFGSLAEDFEFSHAAWEKGFTFGTIHGIVMEQSPSSLADFMKQRRRWYLGISQIKGLYSLPAIMIKLWTSGLICLSVTIVNIAMSFLVDGSGSPLWLVTLSAFSVGVLVWLYIWGIIFQDLHHKTPWYMIIVHVLSAVVIQPIATIVEAASICYAIRDAIMDFEVIKK</sequence>
<proteinExistence type="predicted"/>
<dbReference type="PANTHER" id="PTHR16779">
    <property type="entry name" value="BETA-1,4-MANNOSYLTRANSFERASE EGH"/>
    <property type="match status" value="1"/>
</dbReference>
<evidence type="ECO:0000313" key="4">
    <source>
        <dbReference type="Proteomes" id="UP000193642"/>
    </source>
</evidence>
<feature type="domain" description="Glycosyltransferase 2-like" evidence="2">
    <location>
        <begin position="197"/>
        <end position="405"/>
    </location>
</feature>
<dbReference type="AlphaFoldDB" id="A0A1Y2AZ76"/>
<dbReference type="OrthoDB" id="5819582at2759"/>
<keyword evidence="4" id="KW-1185">Reference proteome</keyword>
<dbReference type="PANTHER" id="PTHR16779:SF1">
    <property type="entry name" value="BETA-1,4-MANNOSYLTRANSFERASE EGH"/>
    <property type="match status" value="1"/>
</dbReference>
<evidence type="ECO:0000256" key="1">
    <source>
        <dbReference type="SAM" id="Phobius"/>
    </source>
</evidence>
<dbReference type="STRING" id="329046.A0A1Y2AZ76"/>
<keyword evidence="1" id="KW-0472">Membrane</keyword>
<dbReference type="GO" id="GO:0019187">
    <property type="term" value="F:beta-1,4-mannosyltransferase activity"/>
    <property type="evidence" value="ECO:0007669"/>
    <property type="project" value="InterPro"/>
</dbReference>
<comment type="caution">
    <text evidence="3">The sequence shown here is derived from an EMBL/GenBank/DDBJ whole genome shotgun (WGS) entry which is preliminary data.</text>
</comment>
<dbReference type="InterPro" id="IPR029044">
    <property type="entry name" value="Nucleotide-diphossugar_trans"/>
</dbReference>
<feature type="transmembrane region" description="Helical" evidence="1">
    <location>
        <begin position="417"/>
        <end position="437"/>
    </location>
</feature>
<dbReference type="InterPro" id="IPR027389">
    <property type="entry name" value="B_mannosylTrfase_Bre-3/Egh"/>
</dbReference>
<feature type="transmembrane region" description="Helical" evidence="1">
    <location>
        <begin position="357"/>
        <end position="378"/>
    </location>
</feature>
<dbReference type="EMBL" id="MCGO01000101">
    <property type="protein sequence ID" value="ORY27600.1"/>
    <property type="molecule type" value="Genomic_DNA"/>
</dbReference>
<keyword evidence="1" id="KW-0812">Transmembrane</keyword>
<dbReference type="SUPFAM" id="SSF53448">
    <property type="entry name" value="Nucleotide-diphospho-sugar transferases"/>
    <property type="match status" value="1"/>
</dbReference>
<feature type="transmembrane region" description="Helical" evidence="1">
    <location>
        <begin position="74"/>
        <end position="96"/>
    </location>
</feature>
<dbReference type="Proteomes" id="UP000193642">
    <property type="component" value="Unassembled WGS sequence"/>
</dbReference>
<dbReference type="GO" id="GO:0005737">
    <property type="term" value="C:cytoplasm"/>
    <property type="evidence" value="ECO:0007669"/>
    <property type="project" value="TreeGrafter"/>
</dbReference>
<accession>A0A1Y2AZ76</accession>
<feature type="transmembrane region" description="Helical" evidence="1">
    <location>
        <begin position="384"/>
        <end position="405"/>
    </location>
</feature>
<dbReference type="Pfam" id="PF13632">
    <property type="entry name" value="Glyco_trans_2_3"/>
    <property type="match status" value="1"/>
</dbReference>
<organism evidence="3 4">
    <name type="scientific">Rhizoclosmatium globosum</name>
    <dbReference type="NCBI Taxonomy" id="329046"/>
    <lineage>
        <taxon>Eukaryota</taxon>
        <taxon>Fungi</taxon>
        <taxon>Fungi incertae sedis</taxon>
        <taxon>Chytridiomycota</taxon>
        <taxon>Chytridiomycota incertae sedis</taxon>
        <taxon>Chytridiomycetes</taxon>
        <taxon>Chytridiales</taxon>
        <taxon>Chytriomycetaceae</taxon>
        <taxon>Rhizoclosmatium</taxon>
    </lineage>
</organism>
<dbReference type="InterPro" id="IPR001173">
    <property type="entry name" value="Glyco_trans_2-like"/>
</dbReference>
<keyword evidence="1" id="KW-1133">Transmembrane helix</keyword>